<dbReference type="Proteomes" id="UP000824120">
    <property type="component" value="Chromosome 3"/>
</dbReference>
<evidence type="ECO:0000313" key="3">
    <source>
        <dbReference type="EMBL" id="KAG5614599.1"/>
    </source>
</evidence>
<feature type="signal peptide" evidence="1">
    <location>
        <begin position="1"/>
        <end position="19"/>
    </location>
</feature>
<dbReference type="InterPro" id="IPR025558">
    <property type="entry name" value="DUF4283"/>
</dbReference>
<feature type="domain" description="DUF4283" evidence="2">
    <location>
        <begin position="11"/>
        <end position="66"/>
    </location>
</feature>
<reference evidence="3 4" key="1">
    <citation type="submission" date="2020-09" db="EMBL/GenBank/DDBJ databases">
        <title>De no assembly of potato wild relative species, Solanum commersonii.</title>
        <authorList>
            <person name="Cho K."/>
        </authorList>
    </citation>
    <scope>NUCLEOTIDE SEQUENCE [LARGE SCALE GENOMIC DNA]</scope>
    <source>
        <strain evidence="3">LZ3.2</strain>
        <tissue evidence="3">Leaf</tissue>
    </source>
</reference>
<dbReference type="AlphaFoldDB" id="A0A9J5ZRE6"/>
<accession>A0A9J5ZRE6</accession>
<sequence>MCLAIWLIFNAIAGKFSYGWPDLEELRTAIPAQCNIKGDCKIEYFRNRHILIRLSLNEDLINLISKIETTMAMAWISFPNLLPTFFVKGSLFSLAYAVGTPIHLQLIKLGLAMPHLPDHVRMDIGNEDTGYKDCQS</sequence>
<dbReference type="Pfam" id="PF14111">
    <property type="entry name" value="DUF4283"/>
    <property type="match status" value="1"/>
</dbReference>
<gene>
    <name evidence="3" type="ORF">H5410_014423</name>
</gene>
<feature type="chain" id="PRO_5039941844" description="DUF4283 domain-containing protein" evidence="1">
    <location>
        <begin position="20"/>
        <end position="136"/>
    </location>
</feature>
<keyword evidence="4" id="KW-1185">Reference proteome</keyword>
<protein>
    <recommendedName>
        <fullName evidence="2">DUF4283 domain-containing protein</fullName>
    </recommendedName>
</protein>
<organism evidence="3 4">
    <name type="scientific">Solanum commersonii</name>
    <name type="common">Commerson's wild potato</name>
    <name type="synonym">Commerson's nightshade</name>
    <dbReference type="NCBI Taxonomy" id="4109"/>
    <lineage>
        <taxon>Eukaryota</taxon>
        <taxon>Viridiplantae</taxon>
        <taxon>Streptophyta</taxon>
        <taxon>Embryophyta</taxon>
        <taxon>Tracheophyta</taxon>
        <taxon>Spermatophyta</taxon>
        <taxon>Magnoliopsida</taxon>
        <taxon>eudicotyledons</taxon>
        <taxon>Gunneridae</taxon>
        <taxon>Pentapetalae</taxon>
        <taxon>asterids</taxon>
        <taxon>lamiids</taxon>
        <taxon>Solanales</taxon>
        <taxon>Solanaceae</taxon>
        <taxon>Solanoideae</taxon>
        <taxon>Solaneae</taxon>
        <taxon>Solanum</taxon>
    </lineage>
</organism>
<evidence type="ECO:0000259" key="2">
    <source>
        <dbReference type="Pfam" id="PF14111"/>
    </source>
</evidence>
<keyword evidence="1" id="KW-0732">Signal</keyword>
<evidence type="ECO:0000313" key="4">
    <source>
        <dbReference type="Proteomes" id="UP000824120"/>
    </source>
</evidence>
<dbReference type="OrthoDB" id="851886at2759"/>
<dbReference type="EMBL" id="JACXVP010000003">
    <property type="protein sequence ID" value="KAG5614599.1"/>
    <property type="molecule type" value="Genomic_DNA"/>
</dbReference>
<proteinExistence type="predicted"/>
<comment type="caution">
    <text evidence="3">The sequence shown here is derived from an EMBL/GenBank/DDBJ whole genome shotgun (WGS) entry which is preliminary data.</text>
</comment>
<name>A0A9J5ZRE6_SOLCO</name>
<evidence type="ECO:0000256" key="1">
    <source>
        <dbReference type="SAM" id="SignalP"/>
    </source>
</evidence>